<accession>A0A4R6VF89</accession>
<keyword evidence="6" id="KW-1185">Reference proteome</keyword>
<evidence type="ECO:0000256" key="3">
    <source>
        <dbReference type="ARBA" id="ARBA00022643"/>
    </source>
</evidence>
<dbReference type="InterPro" id="IPR005025">
    <property type="entry name" value="FMN_Rdtase-like_dom"/>
</dbReference>
<evidence type="ECO:0000313" key="6">
    <source>
        <dbReference type="Proteomes" id="UP000295391"/>
    </source>
</evidence>
<dbReference type="InterPro" id="IPR001226">
    <property type="entry name" value="Flavodoxin_CS"/>
</dbReference>
<reference evidence="5 6" key="1">
    <citation type="submission" date="2019-03" db="EMBL/GenBank/DDBJ databases">
        <title>Genomic Encyclopedia of Type Strains, Phase III (KMG-III): the genomes of soil and plant-associated and newly described type strains.</title>
        <authorList>
            <person name="Whitman W."/>
        </authorList>
    </citation>
    <scope>NUCLEOTIDE SEQUENCE [LARGE SCALE GENOMIC DNA]</scope>
    <source>
        <strain evidence="5 6">CGMCC 1.7002</strain>
    </source>
</reference>
<dbReference type="GO" id="GO:0009055">
    <property type="term" value="F:electron transfer activity"/>
    <property type="evidence" value="ECO:0007669"/>
    <property type="project" value="InterPro"/>
</dbReference>
<dbReference type="PANTHER" id="PTHR30546">
    <property type="entry name" value="FLAVODOXIN-RELATED PROTEIN WRBA-RELATED"/>
    <property type="match status" value="1"/>
</dbReference>
<dbReference type="Gene3D" id="3.40.50.360">
    <property type="match status" value="1"/>
</dbReference>
<evidence type="ECO:0000256" key="1">
    <source>
        <dbReference type="ARBA" id="ARBA00001917"/>
    </source>
</evidence>
<dbReference type="OrthoDB" id="9801479at2"/>
<dbReference type="InterPro" id="IPR008254">
    <property type="entry name" value="Flavodoxin/NO_synth"/>
</dbReference>
<dbReference type="AlphaFoldDB" id="A0A4R6VF89"/>
<proteinExistence type="predicted"/>
<sequence length="193" mass="20315">MTKVAIVFHSGYGHTAKQAEAVRNGVARTKASPILIPVEEADNHWDDLKAADAIIFGSPTYMGSVSGEFKAFADKSSKVWFEQGWKDKIAAGFTNSSSLNGDKHSTLQQLSLLAAQHGMHWVSLGLMPGNNSSTGSNEDLNRLGASLGAMAQSNADQGPEHGPIPSDLETAAHLGERVATIATQFAAAKKVAA</sequence>
<gene>
    <name evidence="5" type="ORF">ATL17_2826</name>
</gene>
<keyword evidence="2" id="KW-0285">Flavoprotein</keyword>
<comment type="cofactor">
    <cofactor evidence="1">
        <name>FMN</name>
        <dbReference type="ChEBI" id="CHEBI:58210"/>
    </cofactor>
</comment>
<dbReference type="GO" id="GO:0016020">
    <property type="term" value="C:membrane"/>
    <property type="evidence" value="ECO:0007669"/>
    <property type="project" value="TreeGrafter"/>
</dbReference>
<keyword evidence="3" id="KW-0288">FMN</keyword>
<dbReference type="PROSITE" id="PS00201">
    <property type="entry name" value="FLAVODOXIN"/>
    <property type="match status" value="1"/>
</dbReference>
<dbReference type="PROSITE" id="PS50902">
    <property type="entry name" value="FLAVODOXIN_LIKE"/>
    <property type="match status" value="1"/>
</dbReference>
<dbReference type="SUPFAM" id="SSF52218">
    <property type="entry name" value="Flavoproteins"/>
    <property type="match status" value="1"/>
</dbReference>
<dbReference type="Proteomes" id="UP000295391">
    <property type="component" value="Unassembled WGS sequence"/>
</dbReference>
<feature type="domain" description="Flavodoxin-like" evidence="4">
    <location>
        <begin position="4"/>
        <end position="148"/>
    </location>
</feature>
<name>A0A4R6VF89_9HYPH</name>
<evidence type="ECO:0000259" key="4">
    <source>
        <dbReference type="PROSITE" id="PS50902"/>
    </source>
</evidence>
<dbReference type="PANTHER" id="PTHR30546:SF23">
    <property type="entry name" value="FLAVOPROTEIN-LIKE PROTEIN YCP4-RELATED"/>
    <property type="match status" value="1"/>
</dbReference>
<comment type="caution">
    <text evidence="5">The sequence shown here is derived from an EMBL/GenBank/DDBJ whole genome shotgun (WGS) entry which is preliminary data.</text>
</comment>
<dbReference type="Pfam" id="PF03358">
    <property type="entry name" value="FMN_red"/>
    <property type="match status" value="1"/>
</dbReference>
<dbReference type="EMBL" id="SNYR01000003">
    <property type="protein sequence ID" value="TDQ61725.1"/>
    <property type="molecule type" value="Genomic_DNA"/>
</dbReference>
<evidence type="ECO:0000313" key="5">
    <source>
        <dbReference type="EMBL" id="TDQ61725.1"/>
    </source>
</evidence>
<dbReference type="RefSeq" id="WP_133573422.1">
    <property type="nucleotide sequence ID" value="NZ_SNYR01000003.1"/>
</dbReference>
<protein>
    <submittedName>
        <fullName evidence="5">Multimeric flavodoxin WrbA</fullName>
    </submittedName>
</protein>
<dbReference type="GO" id="GO:0003955">
    <property type="term" value="F:NAD(P)H dehydrogenase (quinone) activity"/>
    <property type="evidence" value="ECO:0007669"/>
    <property type="project" value="TreeGrafter"/>
</dbReference>
<evidence type="ECO:0000256" key="2">
    <source>
        <dbReference type="ARBA" id="ARBA00022630"/>
    </source>
</evidence>
<dbReference type="GO" id="GO:0010181">
    <property type="term" value="F:FMN binding"/>
    <property type="evidence" value="ECO:0007669"/>
    <property type="project" value="InterPro"/>
</dbReference>
<organism evidence="5 6">
    <name type="scientific">Maritalea mobilis</name>
    <dbReference type="NCBI Taxonomy" id="483324"/>
    <lineage>
        <taxon>Bacteria</taxon>
        <taxon>Pseudomonadati</taxon>
        <taxon>Pseudomonadota</taxon>
        <taxon>Alphaproteobacteria</taxon>
        <taxon>Hyphomicrobiales</taxon>
        <taxon>Devosiaceae</taxon>
        <taxon>Maritalea</taxon>
    </lineage>
</organism>
<dbReference type="InterPro" id="IPR029039">
    <property type="entry name" value="Flavoprotein-like_sf"/>
</dbReference>